<dbReference type="GO" id="GO:0045735">
    <property type="term" value="F:nutrient reservoir activity"/>
    <property type="evidence" value="ECO:0007669"/>
    <property type="project" value="UniProtKB-KW"/>
</dbReference>
<feature type="chain" id="PRO_5040399212" description="Cupin type-1 domain-containing protein" evidence="6">
    <location>
        <begin position="26"/>
        <end position="484"/>
    </location>
</feature>
<feature type="signal peptide" evidence="6">
    <location>
        <begin position="1"/>
        <end position="25"/>
    </location>
</feature>
<evidence type="ECO:0000256" key="6">
    <source>
        <dbReference type="SAM" id="SignalP"/>
    </source>
</evidence>
<dbReference type="InterPro" id="IPR006044">
    <property type="entry name" value="11S_seedstore_pln"/>
</dbReference>
<dbReference type="CDD" id="cd02242">
    <property type="entry name" value="cupin_11S_legumin_N"/>
    <property type="match status" value="1"/>
</dbReference>
<protein>
    <recommendedName>
        <fullName evidence="7">Cupin type-1 domain-containing protein</fullName>
    </recommendedName>
</protein>
<keyword evidence="3" id="KW-0708">Seed storage protein</keyword>
<dbReference type="AlphaFoldDB" id="A0A9Q0KEH2"/>
<dbReference type="Proteomes" id="UP001141806">
    <property type="component" value="Unassembled WGS sequence"/>
</dbReference>
<dbReference type="Gene3D" id="2.60.120.10">
    <property type="entry name" value="Jelly Rolls"/>
    <property type="match status" value="2"/>
</dbReference>
<dbReference type="EMBL" id="JAMYWD010000006">
    <property type="protein sequence ID" value="KAJ4969123.1"/>
    <property type="molecule type" value="Genomic_DNA"/>
</dbReference>
<dbReference type="PRINTS" id="PR00439">
    <property type="entry name" value="11SGLOBULIN"/>
</dbReference>
<evidence type="ECO:0000313" key="9">
    <source>
        <dbReference type="Proteomes" id="UP001141806"/>
    </source>
</evidence>
<keyword evidence="4" id="KW-1015">Disulfide bond</keyword>
<feature type="domain" description="Cupin type-1" evidence="7">
    <location>
        <begin position="311"/>
        <end position="460"/>
    </location>
</feature>
<keyword evidence="6" id="KW-0732">Signal</keyword>
<dbReference type="InterPro" id="IPR006045">
    <property type="entry name" value="Cupin_1"/>
</dbReference>
<gene>
    <name evidence="8" type="ORF">NE237_015824</name>
</gene>
<feature type="compositionally biased region" description="Basic and acidic residues" evidence="5">
    <location>
        <begin position="125"/>
        <end position="154"/>
    </location>
</feature>
<feature type="domain" description="Cupin type-1" evidence="7">
    <location>
        <begin position="47"/>
        <end position="254"/>
    </location>
</feature>
<evidence type="ECO:0000313" key="8">
    <source>
        <dbReference type="EMBL" id="KAJ4969123.1"/>
    </source>
</evidence>
<evidence type="ECO:0000256" key="1">
    <source>
        <dbReference type="ARBA" id="ARBA00007178"/>
    </source>
</evidence>
<dbReference type="SUPFAM" id="SSF51182">
    <property type="entry name" value="RmlC-like cupins"/>
    <property type="match status" value="1"/>
</dbReference>
<dbReference type="InterPro" id="IPR011051">
    <property type="entry name" value="RmlC_Cupin_sf"/>
</dbReference>
<evidence type="ECO:0000256" key="3">
    <source>
        <dbReference type="ARBA" id="ARBA00023129"/>
    </source>
</evidence>
<comment type="similarity">
    <text evidence="1">Belongs to the 11S seed storage protein (globulins) family.</text>
</comment>
<feature type="region of interest" description="Disordered" evidence="5">
    <location>
        <begin position="125"/>
        <end position="155"/>
    </location>
</feature>
<dbReference type="FunFam" id="2.60.120.10:FF:000073">
    <property type="entry name" value="Glycinin G1"/>
    <property type="match status" value="1"/>
</dbReference>
<keyword evidence="9" id="KW-1185">Reference proteome</keyword>
<evidence type="ECO:0000256" key="4">
    <source>
        <dbReference type="ARBA" id="ARBA00023157"/>
    </source>
</evidence>
<comment type="caution">
    <text evidence="8">The sequence shown here is derived from an EMBL/GenBank/DDBJ whole genome shotgun (WGS) entry which is preliminary data.</text>
</comment>
<dbReference type="InterPro" id="IPR050253">
    <property type="entry name" value="Seed_Storage-Functional"/>
</dbReference>
<keyword evidence="2" id="KW-0758">Storage protein</keyword>
<dbReference type="SMART" id="SM00835">
    <property type="entry name" value="Cupin_1"/>
    <property type="match status" value="2"/>
</dbReference>
<dbReference type="PANTHER" id="PTHR31189">
    <property type="entry name" value="OS03G0336100 PROTEIN-RELATED"/>
    <property type="match status" value="1"/>
</dbReference>
<proteinExistence type="inferred from homology"/>
<dbReference type="PANTHER" id="PTHR31189:SF54">
    <property type="entry name" value="11S GLOBULIN SEED STORAGE PROTEIN 2-LIKE"/>
    <property type="match status" value="1"/>
</dbReference>
<name>A0A9Q0KEH2_9MAGN</name>
<evidence type="ECO:0000256" key="5">
    <source>
        <dbReference type="SAM" id="MobiDB-lite"/>
    </source>
</evidence>
<dbReference type="CDD" id="cd02243">
    <property type="entry name" value="cupin_11S_legumin_C"/>
    <property type="match status" value="1"/>
</dbReference>
<dbReference type="OrthoDB" id="2016041at2759"/>
<evidence type="ECO:0000256" key="2">
    <source>
        <dbReference type="ARBA" id="ARBA00022761"/>
    </source>
</evidence>
<evidence type="ECO:0000259" key="7">
    <source>
        <dbReference type="SMART" id="SM00835"/>
    </source>
</evidence>
<dbReference type="Pfam" id="PF00190">
    <property type="entry name" value="Cupin_1"/>
    <property type="match status" value="2"/>
</dbReference>
<dbReference type="InterPro" id="IPR014710">
    <property type="entry name" value="RmlC-like_jellyroll"/>
</dbReference>
<organism evidence="8 9">
    <name type="scientific">Protea cynaroides</name>
    <dbReference type="NCBI Taxonomy" id="273540"/>
    <lineage>
        <taxon>Eukaryota</taxon>
        <taxon>Viridiplantae</taxon>
        <taxon>Streptophyta</taxon>
        <taxon>Embryophyta</taxon>
        <taxon>Tracheophyta</taxon>
        <taxon>Spermatophyta</taxon>
        <taxon>Magnoliopsida</taxon>
        <taxon>Proteales</taxon>
        <taxon>Proteaceae</taxon>
        <taxon>Protea</taxon>
    </lineage>
</organism>
<reference evidence="8" key="1">
    <citation type="journal article" date="2023" name="Plant J.">
        <title>The genome of the king protea, Protea cynaroides.</title>
        <authorList>
            <person name="Chang J."/>
            <person name="Duong T.A."/>
            <person name="Schoeman C."/>
            <person name="Ma X."/>
            <person name="Roodt D."/>
            <person name="Barker N."/>
            <person name="Li Z."/>
            <person name="Van de Peer Y."/>
            <person name="Mizrachi E."/>
        </authorList>
    </citation>
    <scope>NUCLEOTIDE SEQUENCE</scope>
    <source>
        <tissue evidence="8">Young leaves</tissue>
    </source>
</reference>
<sequence>MAKKSLVLVVASLISLILVANHAVATEEDNQRERQTRLRDARQCRLHNISPNQPDQRIESEGGVTEFWNEFEDQFQCTGVAAMRNVIRPNSLSLPNYSPSPRLVYIQQGRGLLGVTIPGCAETFESSRGEESFRGSEGERAEQEGRRSRRDEHQRVHRVRRGDLIALPAGIAHWCHNDGDEELVTVSVSDLNNHANQLDQKLRSYYLAGDHQESRGSQRGRQGRWEDETFQNIFRAFDENIMADALNVPEETVRNMQRDDDRGFIVRVREDLSVIRPDEYDEEERRRFRRERNEMAENGLEETLCNVRIRHYLDEPREADFYSRHAGRLNSVNMFKLPILRCMDMSAERGNLLPNAMLAPHWNINAHTIVYITRGEGRVQIVGNNGETVMDDRVRDGDLFAIPQYFASALRAGREGVEWVSFKTSGMPMKSPLVGSNSVFRAMPAQVLAEAFGIRIHEAQNLKYGREHQTMLLPSSRAGFSYRE</sequence>
<accession>A0A9Q0KEH2</accession>